<accession>A0A964UKA4</accession>
<dbReference type="Proteomes" id="UP000598297">
    <property type="component" value="Unassembled WGS sequence"/>
</dbReference>
<name>A0A964UKA4_9ACTN</name>
<protein>
    <submittedName>
        <fullName evidence="1">Uncharacterized protein</fullName>
    </submittedName>
</protein>
<organism evidence="1 2">
    <name type="scientific">Streptomyces boluensis</name>
    <dbReference type="NCBI Taxonomy" id="1775135"/>
    <lineage>
        <taxon>Bacteria</taxon>
        <taxon>Bacillati</taxon>
        <taxon>Actinomycetota</taxon>
        <taxon>Actinomycetes</taxon>
        <taxon>Kitasatosporales</taxon>
        <taxon>Streptomycetaceae</taxon>
        <taxon>Streptomyces</taxon>
    </lineage>
</organism>
<reference evidence="1" key="1">
    <citation type="submission" date="2020-01" db="EMBL/GenBank/DDBJ databases">
        <title>Whole-genome analyses of novel actinobacteria.</title>
        <authorList>
            <person name="Sahin N."/>
        </authorList>
    </citation>
    <scope>NUCLEOTIDE SEQUENCE</scope>
    <source>
        <strain evidence="1">YC537</strain>
    </source>
</reference>
<dbReference type="AlphaFoldDB" id="A0A964UKA4"/>
<evidence type="ECO:0000313" key="1">
    <source>
        <dbReference type="EMBL" id="NBE50763.1"/>
    </source>
</evidence>
<sequence>MADGDMRSGRCGACGGGEVRWGEYVAQAGLRRPGAGKFGARKPVFDAYICVACGNTQLHLRLDAQMSSFIRGKLDRIWPQRGKG</sequence>
<gene>
    <name evidence="1" type="ORF">GUY60_04820</name>
</gene>
<comment type="caution">
    <text evidence="1">The sequence shown here is derived from an EMBL/GenBank/DDBJ whole genome shotgun (WGS) entry which is preliminary data.</text>
</comment>
<dbReference type="RefSeq" id="WP_161694102.1">
    <property type="nucleotide sequence ID" value="NZ_JAAAHS010000019.1"/>
</dbReference>
<dbReference type="OrthoDB" id="4245047at2"/>
<keyword evidence="2" id="KW-1185">Reference proteome</keyword>
<proteinExistence type="predicted"/>
<evidence type="ECO:0000313" key="2">
    <source>
        <dbReference type="Proteomes" id="UP000598297"/>
    </source>
</evidence>
<dbReference type="EMBL" id="JAAAHS010000019">
    <property type="protein sequence ID" value="NBE50763.1"/>
    <property type="molecule type" value="Genomic_DNA"/>
</dbReference>